<feature type="transmembrane region" description="Helical" evidence="1">
    <location>
        <begin position="80"/>
        <end position="98"/>
    </location>
</feature>
<proteinExistence type="predicted"/>
<dbReference type="EMBL" id="FNVO01000023">
    <property type="protein sequence ID" value="SEG89329.1"/>
    <property type="molecule type" value="Genomic_DNA"/>
</dbReference>
<reference evidence="3" key="1">
    <citation type="submission" date="2016-10" db="EMBL/GenBank/DDBJ databases">
        <authorList>
            <person name="Varghese N."/>
            <person name="Submissions S."/>
        </authorList>
    </citation>
    <scope>NUCLEOTIDE SEQUENCE [LARGE SCALE GENOMIC DNA]</scope>
    <source>
        <strain evidence="3">DSM 43163</strain>
    </source>
</reference>
<feature type="transmembrane region" description="Helical" evidence="1">
    <location>
        <begin position="12"/>
        <end position="32"/>
    </location>
</feature>
<dbReference type="AlphaFoldDB" id="A0A1H6DVV9"/>
<keyword evidence="3" id="KW-1185">Reference proteome</keyword>
<evidence type="ECO:0000313" key="3">
    <source>
        <dbReference type="Proteomes" id="UP000236723"/>
    </source>
</evidence>
<evidence type="ECO:0000256" key="1">
    <source>
        <dbReference type="SAM" id="Phobius"/>
    </source>
</evidence>
<name>A0A1H6DVV9_9ACTN</name>
<keyword evidence="1" id="KW-1133">Transmembrane helix</keyword>
<accession>A0A1H6DVV9</accession>
<keyword evidence="1" id="KW-0472">Membrane</keyword>
<sequence>MRVTGMAGRVPHGVAGMLVVLFALAGVAFSYGLGGHTPPLRFCLVHAQEPGDRAPVGPGIVAQDQAHPAPGHPRPAPGDACLSLAVLLTLMVLALAAVPRPRGVRPRRFGWTLVPPARAPSRPRPLAVLQVLRL</sequence>
<organism evidence="2 3">
    <name type="scientific">Thermomonospora echinospora</name>
    <dbReference type="NCBI Taxonomy" id="1992"/>
    <lineage>
        <taxon>Bacteria</taxon>
        <taxon>Bacillati</taxon>
        <taxon>Actinomycetota</taxon>
        <taxon>Actinomycetes</taxon>
        <taxon>Streptosporangiales</taxon>
        <taxon>Thermomonosporaceae</taxon>
        <taxon>Thermomonospora</taxon>
    </lineage>
</organism>
<dbReference type="Proteomes" id="UP000236723">
    <property type="component" value="Unassembled WGS sequence"/>
</dbReference>
<evidence type="ECO:0000313" key="2">
    <source>
        <dbReference type="EMBL" id="SEG89329.1"/>
    </source>
</evidence>
<protein>
    <submittedName>
        <fullName evidence="2">Uncharacterized protein</fullName>
    </submittedName>
</protein>
<gene>
    <name evidence="2" type="ORF">SAMN04489712_12369</name>
</gene>
<keyword evidence="1" id="KW-0812">Transmembrane</keyword>